<dbReference type="Pfam" id="PF00271">
    <property type="entry name" value="Helicase_C"/>
    <property type="match status" value="1"/>
</dbReference>
<accession>A0A9P8T6G3</accession>
<keyword evidence="1" id="KW-0067">ATP-binding</keyword>
<sequence length="621" mass="70172">MRVFLRRFSVSLRVASFAEKLALRPYQQECIESCLKSLKEDRRIAVSLATGGGKTVIFSHLISQIPDNPATGGSKTLILVHRKELAEQAVAVLTRTHPDYKIEVDMANTKATHEPDVDVTIASVPTLQRDSRLEKYNPGEYKAVVVDECHHGVADSYIKILKYFGCDRPHCDVALLGFSATLLRSDEKSLGLIFDKIAYSKGLADLIGEGYLSDFTWILVSAGFELSKVAVGADGDYKTDDLAKFVNTEEVNSLVLQTYQHFVRTHNLKSTLFFCVDVNHLKSLSELFRANGLNAQYVTGNSSKFDRQKLLKEFSTGELPILMNCGVFTEGTDIPNIDSVFMVRPTKSTMLLTQMVGRGLRLHGLKSRCYVVDFVDAHLSGVGGKPTLSGKIAKRDTVPLFGGRGKTQEEETPVQVEEISYMEYDTVDGFQRFFEKFKGPEEEKENVFTTLLNSKYQWVQLRADAWGIDLGNNEYFQLRIYPSETKTLDLTRTVRAGKIRFPQSSRIASANEISDLLDKLDQYMTDHPRVATKYRSTFYKGPISVKQYEFLMKSITELVLKNERIDPKKFEPLLNEHLQAMSKKEAANLIFAYTVSRSYALKAYISQRILPTRESRKSVFF</sequence>
<dbReference type="OrthoDB" id="16911at2759"/>
<dbReference type="InterPro" id="IPR001650">
    <property type="entry name" value="Helicase_C-like"/>
</dbReference>
<keyword evidence="5" id="KW-1185">Reference proteome</keyword>
<evidence type="ECO:0000313" key="5">
    <source>
        <dbReference type="Proteomes" id="UP000769157"/>
    </source>
</evidence>
<dbReference type="InterPro" id="IPR050742">
    <property type="entry name" value="Helicase_Restrict-Modif_Enz"/>
</dbReference>
<dbReference type="GO" id="GO:0016787">
    <property type="term" value="F:hydrolase activity"/>
    <property type="evidence" value="ECO:0007669"/>
    <property type="project" value="InterPro"/>
</dbReference>
<dbReference type="AlphaFoldDB" id="A0A9P8T6G3"/>
<name>A0A9P8T6G3_9ASCO</name>
<comment type="caution">
    <text evidence="4">The sequence shown here is derived from an EMBL/GenBank/DDBJ whole genome shotgun (WGS) entry which is preliminary data.</text>
</comment>
<dbReference type="CDD" id="cd18799">
    <property type="entry name" value="SF2_C_EcoAI-like"/>
    <property type="match status" value="1"/>
</dbReference>
<dbReference type="EMBL" id="JAEUBE010000158">
    <property type="protein sequence ID" value="KAH3668058.1"/>
    <property type="molecule type" value="Genomic_DNA"/>
</dbReference>
<dbReference type="Pfam" id="PF04851">
    <property type="entry name" value="ResIII"/>
    <property type="match status" value="1"/>
</dbReference>
<gene>
    <name evidence="4" type="ORF">OGAPHI_001812</name>
</gene>
<dbReference type="Gene3D" id="3.40.50.300">
    <property type="entry name" value="P-loop containing nucleotide triphosphate hydrolases"/>
    <property type="match status" value="2"/>
</dbReference>
<evidence type="ECO:0000313" key="4">
    <source>
        <dbReference type="EMBL" id="KAH3668058.1"/>
    </source>
</evidence>
<dbReference type="GO" id="GO:0000403">
    <property type="term" value="F:Y-form DNA binding"/>
    <property type="evidence" value="ECO:0007669"/>
    <property type="project" value="TreeGrafter"/>
</dbReference>
<dbReference type="RefSeq" id="XP_046062472.1">
    <property type="nucleotide sequence ID" value="XM_046202614.1"/>
</dbReference>
<dbReference type="GO" id="GO:0032042">
    <property type="term" value="P:mitochondrial DNA metabolic process"/>
    <property type="evidence" value="ECO:0007669"/>
    <property type="project" value="TreeGrafter"/>
</dbReference>
<dbReference type="PROSITE" id="PS51192">
    <property type="entry name" value="HELICASE_ATP_BIND_1"/>
    <property type="match status" value="1"/>
</dbReference>
<dbReference type="SMART" id="SM00490">
    <property type="entry name" value="HELICc"/>
    <property type="match status" value="1"/>
</dbReference>
<dbReference type="SUPFAM" id="SSF52540">
    <property type="entry name" value="P-loop containing nucleoside triphosphate hydrolases"/>
    <property type="match status" value="1"/>
</dbReference>
<feature type="domain" description="Helicase C-terminal" evidence="3">
    <location>
        <begin position="257"/>
        <end position="420"/>
    </location>
</feature>
<proteinExistence type="predicted"/>
<dbReference type="InterPro" id="IPR014001">
    <property type="entry name" value="Helicase_ATP-bd"/>
</dbReference>
<dbReference type="PANTHER" id="PTHR47396:SF1">
    <property type="entry name" value="ATP-DEPENDENT HELICASE IRC3-RELATED"/>
    <property type="match status" value="1"/>
</dbReference>
<reference evidence="4" key="1">
    <citation type="journal article" date="2021" name="Open Biol.">
        <title>Shared evolutionary footprints suggest mitochondrial oxidative damage underlies multiple complex I losses in fungi.</title>
        <authorList>
            <person name="Schikora-Tamarit M.A."/>
            <person name="Marcet-Houben M."/>
            <person name="Nosek J."/>
            <person name="Gabaldon T."/>
        </authorList>
    </citation>
    <scope>NUCLEOTIDE SEQUENCE</scope>
    <source>
        <strain evidence="4">CBS6075</strain>
    </source>
</reference>
<dbReference type="GeneID" id="70233779"/>
<reference evidence="4" key="2">
    <citation type="submission" date="2021-01" db="EMBL/GenBank/DDBJ databases">
        <authorList>
            <person name="Schikora-Tamarit M.A."/>
        </authorList>
    </citation>
    <scope>NUCLEOTIDE SEQUENCE</scope>
    <source>
        <strain evidence="4">CBS6075</strain>
    </source>
</reference>
<keyword evidence="1" id="KW-0347">Helicase</keyword>
<dbReference type="InterPro" id="IPR006935">
    <property type="entry name" value="Helicase/UvrB_N"/>
</dbReference>
<evidence type="ECO:0000259" key="3">
    <source>
        <dbReference type="PROSITE" id="PS51194"/>
    </source>
</evidence>
<dbReference type="GO" id="GO:0005759">
    <property type="term" value="C:mitochondrial matrix"/>
    <property type="evidence" value="ECO:0007669"/>
    <property type="project" value="TreeGrafter"/>
</dbReference>
<organism evidence="4 5">
    <name type="scientific">Ogataea philodendri</name>
    <dbReference type="NCBI Taxonomy" id="1378263"/>
    <lineage>
        <taxon>Eukaryota</taxon>
        <taxon>Fungi</taxon>
        <taxon>Dikarya</taxon>
        <taxon>Ascomycota</taxon>
        <taxon>Saccharomycotina</taxon>
        <taxon>Pichiomycetes</taxon>
        <taxon>Pichiales</taxon>
        <taxon>Pichiaceae</taxon>
        <taxon>Ogataea</taxon>
    </lineage>
</organism>
<evidence type="ECO:0000259" key="2">
    <source>
        <dbReference type="PROSITE" id="PS51192"/>
    </source>
</evidence>
<keyword evidence="1" id="KW-0378">Hydrolase</keyword>
<evidence type="ECO:0000256" key="1">
    <source>
        <dbReference type="ARBA" id="ARBA00022806"/>
    </source>
</evidence>
<dbReference type="Proteomes" id="UP000769157">
    <property type="component" value="Unassembled WGS sequence"/>
</dbReference>
<feature type="domain" description="Helicase ATP-binding" evidence="2">
    <location>
        <begin position="35"/>
        <end position="200"/>
    </location>
</feature>
<dbReference type="SMART" id="SM00487">
    <property type="entry name" value="DEXDc"/>
    <property type="match status" value="1"/>
</dbReference>
<dbReference type="PROSITE" id="PS51194">
    <property type="entry name" value="HELICASE_CTER"/>
    <property type="match status" value="1"/>
</dbReference>
<dbReference type="GO" id="GO:0036121">
    <property type="term" value="F:double-stranded DNA helicase activity"/>
    <property type="evidence" value="ECO:0007669"/>
    <property type="project" value="TreeGrafter"/>
</dbReference>
<dbReference type="GO" id="GO:0005524">
    <property type="term" value="F:ATP binding"/>
    <property type="evidence" value="ECO:0007669"/>
    <property type="project" value="InterPro"/>
</dbReference>
<dbReference type="GO" id="GO:0061749">
    <property type="term" value="F:forked DNA-dependent helicase activity"/>
    <property type="evidence" value="ECO:0007669"/>
    <property type="project" value="TreeGrafter"/>
</dbReference>
<dbReference type="GO" id="GO:0070125">
    <property type="term" value="P:mitochondrial translational elongation"/>
    <property type="evidence" value="ECO:0007669"/>
    <property type="project" value="TreeGrafter"/>
</dbReference>
<dbReference type="InterPro" id="IPR027417">
    <property type="entry name" value="P-loop_NTPase"/>
</dbReference>
<protein>
    <submittedName>
        <fullName evidence="4">Uncharacterized protein</fullName>
    </submittedName>
</protein>
<keyword evidence="1" id="KW-0547">Nucleotide-binding</keyword>
<dbReference type="PANTHER" id="PTHR47396">
    <property type="entry name" value="TYPE I RESTRICTION ENZYME ECOKI R PROTEIN"/>
    <property type="match status" value="1"/>
</dbReference>